<proteinExistence type="predicted"/>
<sequence>MESGSGAMHNMTDEELLWRASMVPRIKSTPKHGIVPKVAFLFLVRGDVPLRPLWDKFFDGHEGLYSIYVHTSPDYTGSPTPLSPAVSSRASWGNINLMDAERRLLGNALLDVANARFALLSESCIPILGFPALYAYLTGSNTSFVDSFDRRDGRARHREFFAERNISLAQWRKGAQWFEMDRALALEVVSDETYYGPVCAVFARKFKPEALDALLELAPKLFASGN</sequence>
<dbReference type="InterPro" id="IPR044174">
    <property type="entry name" value="BC10-like"/>
</dbReference>
<keyword evidence="5" id="KW-0325">Glycoprotein</keyword>
<dbReference type="GO" id="GO:0016757">
    <property type="term" value="F:glycosyltransferase activity"/>
    <property type="evidence" value="ECO:0007669"/>
    <property type="project" value="UniProtKB-KW"/>
</dbReference>
<dbReference type="STRING" id="4572.M7ZJG1"/>
<keyword evidence="4" id="KW-0472">Membrane</keyword>
<evidence type="ECO:0008006" key="7">
    <source>
        <dbReference type="Google" id="ProtNLM"/>
    </source>
</evidence>
<comment type="subcellular location">
    <subcellularLocation>
        <location evidence="1">Membrane</location>
        <topology evidence="1">Single-pass type II membrane protein</topology>
    </subcellularLocation>
</comment>
<dbReference type="OMA" id="PLFLICK"/>
<name>M7ZJG1_TRIUA</name>
<dbReference type="EMBL" id="KD116833">
    <property type="protein sequence ID" value="EMS59776.1"/>
    <property type="molecule type" value="Genomic_DNA"/>
</dbReference>
<dbReference type="InterPro" id="IPR003406">
    <property type="entry name" value="Glyco_trans_14"/>
</dbReference>
<dbReference type="PANTHER" id="PTHR31042">
    <property type="entry name" value="CORE-2/I-BRANCHING BETA-1,6-N-ACETYLGLUCOSAMINYLTRANSFERASE FAMILY PROTEIN-RELATED"/>
    <property type="match status" value="1"/>
</dbReference>
<dbReference type="AlphaFoldDB" id="M7ZJG1"/>
<dbReference type="PANTHER" id="PTHR31042:SF147">
    <property type="entry name" value="GLYCOSYLTRANSFERASE"/>
    <property type="match status" value="1"/>
</dbReference>
<protein>
    <recommendedName>
        <fullName evidence="7">Core-2/I-branching beta-1,6-N-acetylglucosaminyltransferase family protein</fullName>
    </recommendedName>
</protein>
<accession>M7ZJG1</accession>
<organism evidence="6">
    <name type="scientific">Triticum urartu</name>
    <name type="common">Red wild einkorn</name>
    <name type="synonym">Crithodium urartu</name>
    <dbReference type="NCBI Taxonomy" id="4572"/>
    <lineage>
        <taxon>Eukaryota</taxon>
        <taxon>Viridiplantae</taxon>
        <taxon>Streptophyta</taxon>
        <taxon>Embryophyta</taxon>
        <taxon>Tracheophyta</taxon>
        <taxon>Spermatophyta</taxon>
        <taxon>Magnoliopsida</taxon>
        <taxon>Liliopsida</taxon>
        <taxon>Poales</taxon>
        <taxon>Poaceae</taxon>
        <taxon>BOP clade</taxon>
        <taxon>Pooideae</taxon>
        <taxon>Triticodae</taxon>
        <taxon>Triticeae</taxon>
        <taxon>Triticinae</taxon>
        <taxon>Triticum</taxon>
    </lineage>
</organism>
<evidence type="ECO:0000256" key="4">
    <source>
        <dbReference type="ARBA" id="ARBA00023136"/>
    </source>
</evidence>
<evidence type="ECO:0000256" key="5">
    <source>
        <dbReference type="ARBA" id="ARBA00023180"/>
    </source>
</evidence>
<evidence type="ECO:0000256" key="1">
    <source>
        <dbReference type="ARBA" id="ARBA00004606"/>
    </source>
</evidence>
<evidence type="ECO:0000256" key="2">
    <source>
        <dbReference type="ARBA" id="ARBA00022676"/>
    </source>
</evidence>
<gene>
    <name evidence="6" type="ORF">TRIUR3_28117</name>
</gene>
<dbReference type="Pfam" id="PF02485">
    <property type="entry name" value="Branch"/>
    <property type="match status" value="1"/>
</dbReference>
<keyword evidence="3" id="KW-0808">Transferase</keyword>
<evidence type="ECO:0000313" key="6">
    <source>
        <dbReference type="EMBL" id="EMS59776.1"/>
    </source>
</evidence>
<reference evidence="6" key="1">
    <citation type="journal article" date="2013" name="Nature">
        <title>Draft genome of the wheat A-genome progenitor Triticum urartu.</title>
        <authorList>
            <person name="Ling H.Q."/>
            <person name="Zhao S."/>
            <person name="Liu D."/>
            <person name="Wang J."/>
            <person name="Sun H."/>
            <person name="Zhang C."/>
            <person name="Fan H."/>
            <person name="Li D."/>
            <person name="Dong L."/>
            <person name="Tao Y."/>
            <person name="Gao C."/>
            <person name="Wu H."/>
            <person name="Li Y."/>
            <person name="Cui Y."/>
            <person name="Guo X."/>
            <person name="Zheng S."/>
            <person name="Wang B."/>
            <person name="Yu K."/>
            <person name="Liang Q."/>
            <person name="Yang W."/>
            <person name="Lou X."/>
            <person name="Chen J."/>
            <person name="Feng M."/>
            <person name="Jian J."/>
            <person name="Zhang X."/>
            <person name="Luo G."/>
            <person name="Jiang Y."/>
            <person name="Liu J."/>
            <person name="Wang Z."/>
            <person name="Sha Y."/>
            <person name="Zhang B."/>
            <person name="Wu H."/>
            <person name="Tang D."/>
            <person name="Shen Q."/>
            <person name="Xue P."/>
            <person name="Zou S."/>
            <person name="Wang X."/>
            <person name="Liu X."/>
            <person name="Wang F."/>
            <person name="Yang Y."/>
            <person name="An X."/>
            <person name="Dong Z."/>
            <person name="Zhang K."/>
            <person name="Zhang X."/>
            <person name="Luo M.C."/>
            <person name="Dvorak J."/>
            <person name="Tong Y."/>
            <person name="Wang J."/>
            <person name="Yang H."/>
            <person name="Li Z."/>
            <person name="Wang D."/>
            <person name="Zhang A."/>
            <person name="Wang J."/>
        </authorList>
    </citation>
    <scope>NUCLEOTIDE SEQUENCE</scope>
</reference>
<keyword evidence="2" id="KW-0328">Glycosyltransferase</keyword>
<dbReference type="GO" id="GO:0016020">
    <property type="term" value="C:membrane"/>
    <property type="evidence" value="ECO:0007669"/>
    <property type="project" value="UniProtKB-SubCell"/>
</dbReference>
<evidence type="ECO:0000256" key="3">
    <source>
        <dbReference type="ARBA" id="ARBA00022679"/>
    </source>
</evidence>